<accession>A0AA35TR99</accession>
<dbReference type="HAMAP" id="MF_00182">
    <property type="entry name" value="Formyl_trans"/>
    <property type="match status" value="1"/>
</dbReference>
<dbReference type="Pfam" id="PF00551">
    <property type="entry name" value="Formyl_trans_N"/>
    <property type="match status" value="1"/>
</dbReference>
<feature type="domain" description="Formyl transferase N-terminal" evidence="6">
    <location>
        <begin position="2"/>
        <end position="180"/>
    </location>
</feature>
<dbReference type="InterPro" id="IPR036477">
    <property type="entry name" value="Formyl_transf_N_sf"/>
</dbReference>
<evidence type="ECO:0000313" key="9">
    <source>
        <dbReference type="Proteomes" id="UP001174909"/>
    </source>
</evidence>
<dbReference type="InterPro" id="IPR005793">
    <property type="entry name" value="Formyl_trans_C"/>
</dbReference>
<comment type="similarity">
    <text evidence="1">Belongs to the Fmt family.</text>
</comment>
<evidence type="ECO:0000259" key="6">
    <source>
        <dbReference type="Pfam" id="PF00551"/>
    </source>
</evidence>
<dbReference type="PANTHER" id="PTHR11138">
    <property type="entry name" value="METHIONYL-TRNA FORMYLTRANSFERASE"/>
    <property type="match status" value="1"/>
</dbReference>
<dbReference type="EC" id="2.1.2.9" evidence="2"/>
<dbReference type="SUPFAM" id="SSF50486">
    <property type="entry name" value="FMT C-terminal domain-like"/>
    <property type="match status" value="1"/>
</dbReference>
<dbReference type="NCBIfam" id="TIGR00460">
    <property type="entry name" value="fmt"/>
    <property type="match status" value="1"/>
</dbReference>
<dbReference type="InterPro" id="IPR041711">
    <property type="entry name" value="Met-tRNA-FMT_N"/>
</dbReference>
<dbReference type="Gene3D" id="3.10.25.10">
    <property type="entry name" value="Formyl transferase, C-terminal domain"/>
    <property type="match status" value="1"/>
</dbReference>
<keyword evidence="4" id="KW-0808">Transferase</keyword>
<feature type="domain" description="Formyl transferase C-terminal" evidence="7">
    <location>
        <begin position="204"/>
        <end position="309"/>
    </location>
</feature>
<dbReference type="Proteomes" id="UP001174909">
    <property type="component" value="Unassembled WGS sequence"/>
</dbReference>
<dbReference type="Pfam" id="PF02911">
    <property type="entry name" value="Formyl_trans_C"/>
    <property type="match status" value="1"/>
</dbReference>
<dbReference type="InterPro" id="IPR011034">
    <property type="entry name" value="Formyl_transferase-like_C_sf"/>
</dbReference>
<dbReference type="AlphaFoldDB" id="A0AA35TR99"/>
<gene>
    <name evidence="8" type="ORF">GBAR_LOCUS28820</name>
</gene>
<dbReference type="GO" id="GO:0005829">
    <property type="term" value="C:cytosol"/>
    <property type="evidence" value="ECO:0007669"/>
    <property type="project" value="TreeGrafter"/>
</dbReference>
<evidence type="ECO:0000256" key="2">
    <source>
        <dbReference type="ARBA" id="ARBA00012261"/>
    </source>
</evidence>
<dbReference type="SUPFAM" id="SSF53328">
    <property type="entry name" value="Formyltransferase"/>
    <property type="match status" value="1"/>
</dbReference>
<name>A0AA35TR99_GEOBA</name>
<dbReference type="PANTHER" id="PTHR11138:SF5">
    <property type="entry name" value="METHIONYL-TRNA FORMYLTRANSFERASE, MITOCHONDRIAL"/>
    <property type="match status" value="1"/>
</dbReference>
<dbReference type="Gene3D" id="3.40.50.170">
    <property type="entry name" value="Formyl transferase, N-terminal domain"/>
    <property type="match status" value="1"/>
</dbReference>
<evidence type="ECO:0000256" key="5">
    <source>
        <dbReference type="ARBA" id="ARBA00022917"/>
    </source>
</evidence>
<dbReference type="InterPro" id="IPR037022">
    <property type="entry name" value="Formyl_trans_C_sf"/>
</dbReference>
<evidence type="ECO:0000313" key="8">
    <source>
        <dbReference type="EMBL" id="CAI8052694.1"/>
    </source>
</evidence>
<evidence type="ECO:0000259" key="7">
    <source>
        <dbReference type="Pfam" id="PF02911"/>
    </source>
</evidence>
<sequence length="318" mass="33815">MRAVFMGTPDFAVPVLEALCEGPAVEVVAVYTPPDRPRGRGQEIESPPVKVAATSLDLPVFQPASLRSSDIQEELSALQSDVIVVAAYGKLLPPKVLEMPPFGCLNIHPSLLPKYRGPSPVVATILDGLCETGVTLMLLDEGMDTGPLLAQARMALTGTETAETLTQELFKVGGELLLATLGQWTSGLLEASPQDHSQATVTSKLARSDGMVDWMLAASILERMQRAYTPWPGLYTEWEGKSLRLLEVTLPNSLGAEVSCPSAGPGEVVDIGFDEATLGIGTADGILGIRTLQLEGRRATSAAEFLRGYPQFLGSVLS</sequence>
<evidence type="ECO:0000256" key="3">
    <source>
        <dbReference type="ARBA" id="ARBA00014185"/>
    </source>
</evidence>
<evidence type="ECO:0000256" key="4">
    <source>
        <dbReference type="ARBA" id="ARBA00022679"/>
    </source>
</evidence>
<comment type="caution">
    <text evidence="8">The sequence shown here is derived from an EMBL/GenBank/DDBJ whole genome shotgun (WGS) entry which is preliminary data.</text>
</comment>
<organism evidence="8 9">
    <name type="scientific">Geodia barretti</name>
    <name type="common">Barrett's horny sponge</name>
    <dbReference type="NCBI Taxonomy" id="519541"/>
    <lineage>
        <taxon>Eukaryota</taxon>
        <taxon>Metazoa</taxon>
        <taxon>Porifera</taxon>
        <taxon>Demospongiae</taxon>
        <taxon>Heteroscleromorpha</taxon>
        <taxon>Tetractinellida</taxon>
        <taxon>Astrophorina</taxon>
        <taxon>Geodiidae</taxon>
        <taxon>Geodia</taxon>
    </lineage>
</organism>
<keyword evidence="9" id="KW-1185">Reference proteome</keyword>
<dbReference type="InterPro" id="IPR002376">
    <property type="entry name" value="Formyl_transf_N"/>
</dbReference>
<keyword evidence="5" id="KW-0648">Protein biosynthesis</keyword>
<dbReference type="InterPro" id="IPR044135">
    <property type="entry name" value="Met-tRNA-FMT_C"/>
</dbReference>
<dbReference type="CDD" id="cd08646">
    <property type="entry name" value="FMT_core_Met-tRNA-FMT_N"/>
    <property type="match status" value="1"/>
</dbReference>
<reference evidence="8" key="1">
    <citation type="submission" date="2023-03" db="EMBL/GenBank/DDBJ databases">
        <authorList>
            <person name="Steffen K."/>
            <person name="Cardenas P."/>
        </authorList>
    </citation>
    <scope>NUCLEOTIDE SEQUENCE</scope>
</reference>
<proteinExistence type="inferred from homology"/>
<protein>
    <recommendedName>
        <fullName evidence="3">Methionyl-tRNA formyltransferase, mitochondrial</fullName>
        <ecNumber evidence="2">2.1.2.9</ecNumber>
    </recommendedName>
</protein>
<evidence type="ECO:0000256" key="1">
    <source>
        <dbReference type="ARBA" id="ARBA00010699"/>
    </source>
</evidence>
<dbReference type="GO" id="GO:0004479">
    <property type="term" value="F:methionyl-tRNA formyltransferase activity"/>
    <property type="evidence" value="ECO:0007669"/>
    <property type="project" value="UniProtKB-EC"/>
</dbReference>
<dbReference type="CDD" id="cd08704">
    <property type="entry name" value="Met_tRNA_FMT_C"/>
    <property type="match status" value="1"/>
</dbReference>
<dbReference type="EMBL" id="CASHTH010004032">
    <property type="protein sequence ID" value="CAI8052694.1"/>
    <property type="molecule type" value="Genomic_DNA"/>
</dbReference>
<dbReference type="InterPro" id="IPR005794">
    <property type="entry name" value="Fmt"/>
</dbReference>